<comment type="cofactor">
    <cofactor evidence="1">
        <name>FAD</name>
        <dbReference type="ChEBI" id="CHEBI:57692"/>
    </cofactor>
</comment>
<dbReference type="KEGG" id="kphy:AOZ06_30540"/>
<evidence type="ECO:0000256" key="3">
    <source>
        <dbReference type="ARBA" id="ARBA00022827"/>
    </source>
</evidence>
<evidence type="ECO:0000313" key="5">
    <source>
        <dbReference type="EMBL" id="ALG10658.1"/>
    </source>
</evidence>
<evidence type="ECO:0000256" key="2">
    <source>
        <dbReference type="ARBA" id="ARBA00022630"/>
    </source>
</evidence>
<dbReference type="PANTHER" id="PTHR43004">
    <property type="entry name" value="TRK SYSTEM POTASSIUM UPTAKE PROTEIN"/>
    <property type="match status" value="1"/>
</dbReference>
<feature type="domain" description="FAD-binding" evidence="4">
    <location>
        <begin position="2"/>
        <end position="129"/>
    </location>
</feature>
<protein>
    <recommendedName>
        <fullName evidence="4">FAD-binding domain-containing protein</fullName>
    </recommendedName>
</protein>
<organism evidence="5 6">
    <name type="scientific">Kibdelosporangium phytohabitans</name>
    <dbReference type="NCBI Taxonomy" id="860235"/>
    <lineage>
        <taxon>Bacteria</taxon>
        <taxon>Bacillati</taxon>
        <taxon>Actinomycetota</taxon>
        <taxon>Actinomycetes</taxon>
        <taxon>Pseudonocardiales</taxon>
        <taxon>Pseudonocardiaceae</taxon>
        <taxon>Kibdelosporangium</taxon>
    </lineage>
</organism>
<dbReference type="Pfam" id="PF01494">
    <property type="entry name" value="FAD_binding_3"/>
    <property type="match status" value="1"/>
</dbReference>
<keyword evidence="6" id="KW-1185">Reference proteome</keyword>
<keyword evidence="3" id="KW-0274">FAD</keyword>
<reference evidence="5 6" key="1">
    <citation type="submission" date="2015-07" db="EMBL/GenBank/DDBJ databases">
        <title>Genome sequencing of Kibdelosporangium phytohabitans.</title>
        <authorList>
            <person name="Qin S."/>
            <person name="Xing K."/>
        </authorList>
    </citation>
    <scope>NUCLEOTIDE SEQUENCE [LARGE SCALE GENOMIC DNA]</scope>
    <source>
        <strain evidence="5 6">KLBMP1111</strain>
    </source>
</reference>
<dbReference type="STRING" id="860235.AOZ06_30540"/>
<dbReference type="AlphaFoldDB" id="A0A0N9I3M3"/>
<proteinExistence type="predicted"/>
<gene>
    <name evidence="5" type="ORF">AOZ06_30540</name>
</gene>
<evidence type="ECO:0000259" key="4">
    <source>
        <dbReference type="Pfam" id="PF01494"/>
    </source>
</evidence>
<dbReference type="SUPFAM" id="SSF51905">
    <property type="entry name" value="FAD/NAD(P)-binding domain"/>
    <property type="match status" value="1"/>
</dbReference>
<dbReference type="GO" id="GO:0016709">
    <property type="term" value="F:oxidoreductase activity, acting on paired donors, with incorporation or reduction of molecular oxygen, NAD(P)H as one donor, and incorporation of one atom of oxygen"/>
    <property type="evidence" value="ECO:0007669"/>
    <property type="project" value="UniProtKB-ARBA"/>
</dbReference>
<evidence type="ECO:0000256" key="1">
    <source>
        <dbReference type="ARBA" id="ARBA00001974"/>
    </source>
</evidence>
<accession>A0A0N9I3M3</accession>
<dbReference type="GO" id="GO:0071949">
    <property type="term" value="F:FAD binding"/>
    <property type="evidence" value="ECO:0007669"/>
    <property type="project" value="InterPro"/>
</dbReference>
<evidence type="ECO:0000313" key="6">
    <source>
        <dbReference type="Proteomes" id="UP000063699"/>
    </source>
</evidence>
<dbReference type="InterPro" id="IPR002938">
    <property type="entry name" value="FAD-bd"/>
</dbReference>
<dbReference type="PANTHER" id="PTHR43004:SF19">
    <property type="entry name" value="BINDING MONOOXYGENASE, PUTATIVE (JCVI)-RELATED"/>
    <property type="match status" value="1"/>
</dbReference>
<sequence>MAGGGLTGLSAAVFLAWHGVQSVVVERHADLPRRPASRAVNPRTMEVLRQVGLEHAVMRHGDARTKNPMSPCTAVSIAQDRFEGILRDRAEALGAMVCFGTELRSFDASADSVTATVVDDDGEYTVEADGSDDLGFPVLLGRRGRPRWQCRAAARPAPRTAR</sequence>
<dbReference type="EMBL" id="CP012752">
    <property type="protein sequence ID" value="ALG10658.1"/>
    <property type="molecule type" value="Genomic_DNA"/>
</dbReference>
<dbReference type="Proteomes" id="UP000063699">
    <property type="component" value="Chromosome"/>
</dbReference>
<dbReference type="InterPro" id="IPR036188">
    <property type="entry name" value="FAD/NAD-bd_sf"/>
</dbReference>
<dbReference type="InterPro" id="IPR050641">
    <property type="entry name" value="RIFMO-like"/>
</dbReference>
<dbReference type="Gene3D" id="3.50.50.60">
    <property type="entry name" value="FAD/NAD(P)-binding domain"/>
    <property type="match status" value="2"/>
</dbReference>
<keyword evidence="2" id="KW-0285">Flavoprotein</keyword>
<name>A0A0N9I3M3_9PSEU</name>